<organism evidence="3 4">
    <name type="scientific">Corynebacterium stercoris</name>
    <dbReference type="NCBI Taxonomy" id="2943490"/>
    <lineage>
        <taxon>Bacteria</taxon>
        <taxon>Bacillati</taxon>
        <taxon>Actinomycetota</taxon>
        <taxon>Actinomycetes</taxon>
        <taxon>Mycobacteriales</taxon>
        <taxon>Corynebacteriaceae</taxon>
        <taxon>Corynebacterium</taxon>
    </lineage>
</organism>
<protein>
    <submittedName>
        <fullName evidence="3">CPBP family intramembrane metalloprotease</fullName>
    </submittedName>
</protein>
<name>A0ABT1FYN0_9CORY</name>
<keyword evidence="1" id="KW-0812">Transmembrane</keyword>
<feature type="transmembrane region" description="Helical" evidence="1">
    <location>
        <begin position="89"/>
        <end position="107"/>
    </location>
</feature>
<evidence type="ECO:0000256" key="1">
    <source>
        <dbReference type="SAM" id="Phobius"/>
    </source>
</evidence>
<dbReference type="RefSeq" id="WP_253575656.1">
    <property type="nucleotide sequence ID" value="NZ_JAMFTQ010000001.1"/>
</dbReference>
<gene>
    <name evidence="3" type="ORF">M5J20_01485</name>
</gene>
<keyword evidence="3" id="KW-0378">Hydrolase</keyword>
<dbReference type="Proteomes" id="UP001204000">
    <property type="component" value="Unassembled WGS sequence"/>
</dbReference>
<feature type="transmembrane region" description="Helical" evidence="1">
    <location>
        <begin position="27"/>
        <end position="52"/>
    </location>
</feature>
<keyword evidence="1" id="KW-1133">Transmembrane helix</keyword>
<keyword evidence="3" id="KW-0482">Metalloprotease</keyword>
<keyword evidence="1" id="KW-0472">Membrane</keyword>
<reference evidence="3" key="1">
    <citation type="submission" date="2022-05" db="EMBL/GenBank/DDBJ databases">
        <title>Corynebacterium sp. TA-R-1 sp. nov., isolated from human feces.</title>
        <authorList>
            <person name="Shamsuzzaman M."/>
            <person name="Dahal R.H."/>
        </authorList>
    </citation>
    <scope>NUCLEOTIDE SEQUENCE</scope>
    <source>
        <strain evidence="3">TA-R-1</strain>
    </source>
</reference>
<accession>A0ABT1FYN0</accession>
<keyword evidence="4" id="KW-1185">Reference proteome</keyword>
<proteinExistence type="predicted"/>
<evidence type="ECO:0000313" key="4">
    <source>
        <dbReference type="Proteomes" id="UP001204000"/>
    </source>
</evidence>
<comment type="caution">
    <text evidence="3">The sequence shown here is derived from an EMBL/GenBank/DDBJ whole genome shotgun (WGS) entry which is preliminary data.</text>
</comment>
<dbReference type="EMBL" id="JAMFTQ010000001">
    <property type="protein sequence ID" value="MCP1386873.1"/>
    <property type="molecule type" value="Genomic_DNA"/>
</dbReference>
<feature type="domain" description="CAAX prenyl protease 2/Lysostaphin resistance protein A-like" evidence="2">
    <location>
        <begin position="92"/>
        <end position="182"/>
    </location>
</feature>
<feature type="transmembrane region" description="Helical" evidence="1">
    <location>
        <begin position="128"/>
        <end position="147"/>
    </location>
</feature>
<dbReference type="GO" id="GO:0008237">
    <property type="term" value="F:metallopeptidase activity"/>
    <property type="evidence" value="ECO:0007669"/>
    <property type="project" value="UniProtKB-KW"/>
</dbReference>
<evidence type="ECO:0000259" key="2">
    <source>
        <dbReference type="Pfam" id="PF02517"/>
    </source>
</evidence>
<keyword evidence="3" id="KW-0645">Protease</keyword>
<feature type="transmembrane region" description="Helical" evidence="1">
    <location>
        <begin position="59"/>
        <end position="77"/>
    </location>
</feature>
<evidence type="ECO:0000313" key="3">
    <source>
        <dbReference type="EMBL" id="MCP1386873.1"/>
    </source>
</evidence>
<dbReference type="InterPro" id="IPR003675">
    <property type="entry name" value="Rce1/LyrA-like_dom"/>
</dbReference>
<dbReference type="Pfam" id="PF02517">
    <property type="entry name" value="Rce1-like"/>
    <property type="match status" value="1"/>
</dbReference>
<sequence length="233" mass="24871">MFLVLILVVIGIGIVDSESTLGDVYALAFAIPAPFIAARIMGRDPAALVSVVKRVRWDIVGKAAVIALPPYAVWLAISAADGEAQFTRATLSLLAVFVLITPLQAAAEEVMFRAALPQLVGARVRSPWLVYGIAMLPFVFMHLYNWMGLLDILMFATCASYLTWRTGGIEAAVVLHAANNIMVFGGEALHPGRAPIVDVPLELAAVSSAVTIAVTALLALRLRPQSRSLPSPQ</sequence>